<accession>A0A2X1AAQ2</accession>
<reference evidence="9 10" key="1">
    <citation type="submission" date="2018-06" db="EMBL/GenBank/DDBJ databases">
        <authorList>
            <consortium name="Pathogen Informatics"/>
            <person name="Doyle S."/>
        </authorList>
    </citation>
    <scope>NUCLEOTIDE SEQUENCE [LARGE SCALE GENOMIC DNA]</scope>
    <source>
        <strain evidence="9 10">NCTC11165</strain>
    </source>
</reference>
<evidence type="ECO:0000256" key="5">
    <source>
        <dbReference type="ARBA" id="ARBA00022989"/>
    </source>
</evidence>
<evidence type="ECO:0000256" key="7">
    <source>
        <dbReference type="SAM" id="Phobius"/>
    </source>
</evidence>
<keyword evidence="2" id="KW-0813">Transport</keyword>
<dbReference type="GO" id="GO:0005886">
    <property type="term" value="C:plasma membrane"/>
    <property type="evidence" value="ECO:0007669"/>
    <property type="project" value="TreeGrafter"/>
</dbReference>
<evidence type="ECO:0000256" key="3">
    <source>
        <dbReference type="ARBA" id="ARBA00022692"/>
    </source>
</evidence>
<dbReference type="PANTHER" id="PTHR43652:SF2">
    <property type="entry name" value="BASIC AMINO ACID ANTIPORTER YFCC-RELATED"/>
    <property type="match status" value="1"/>
</dbReference>
<evidence type="ECO:0000256" key="2">
    <source>
        <dbReference type="ARBA" id="ARBA00022448"/>
    </source>
</evidence>
<keyword evidence="6 7" id="KW-0472">Membrane</keyword>
<keyword evidence="3 7" id="KW-0812">Transmembrane</keyword>
<gene>
    <name evidence="9" type="ORF">NCTC11165_00163</name>
</gene>
<evidence type="ECO:0000256" key="4">
    <source>
        <dbReference type="ARBA" id="ARBA00022737"/>
    </source>
</evidence>
<dbReference type="InterPro" id="IPR051679">
    <property type="entry name" value="DASS-Related_Transporters"/>
</dbReference>
<keyword evidence="5 7" id="KW-1133">Transmembrane helix</keyword>
<keyword evidence="4" id="KW-0677">Repeat</keyword>
<feature type="domain" description="Citrate transporter-like" evidence="8">
    <location>
        <begin position="1"/>
        <end position="78"/>
    </location>
</feature>
<evidence type="ECO:0000313" key="9">
    <source>
        <dbReference type="EMBL" id="SPU42023.1"/>
    </source>
</evidence>
<sequence>MLVTPIAVALAESLGVDPRPFLVAVMMAASAAFATPFGYQTNVLVYQMGGYSYMDFVRVGTPLNLITWAAAMVAIPIFFPF</sequence>
<dbReference type="GO" id="GO:0055085">
    <property type="term" value="P:transmembrane transport"/>
    <property type="evidence" value="ECO:0007669"/>
    <property type="project" value="InterPro"/>
</dbReference>
<feature type="transmembrane region" description="Helical" evidence="7">
    <location>
        <begin position="21"/>
        <end position="39"/>
    </location>
</feature>
<evidence type="ECO:0000259" key="8">
    <source>
        <dbReference type="Pfam" id="PF03600"/>
    </source>
</evidence>
<comment type="subcellular location">
    <subcellularLocation>
        <location evidence="1">Membrane</location>
        <topology evidence="1">Multi-pass membrane protein</topology>
    </subcellularLocation>
</comment>
<organism evidence="9 10">
    <name type="scientific">Brevundimonas diminuta</name>
    <name type="common">Pseudomonas diminuta</name>
    <dbReference type="NCBI Taxonomy" id="293"/>
    <lineage>
        <taxon>Bacteria</taxon>
        <taxon>Pseudomonadati</taxon>
        <taxon>Pseudomonadota</taxon>
        <taxon>Alphaproteobacteria</taxon>
        <taxon>Caulobacterales</taxon>
        <taxon>Caulobacteraceae</taxon>
        <taxon>Brevundimonas</taxon>
    </lineage>
</organism>
<dbReference type="PANTHER" id="PTHR43652">
    <property type="entry name" value="BASIC AMINO ACID ANTIPORTER YFCC-RELATED"/>
    <property type="match status" value="1"/>
</dbReference>
<dbReference type="EMBL" id="UAQM01000001">
    <property type="protein sequence ID" value="SPU42023.1"/>
    <property type="molecule type" value="Genomic_DNA"/>
</dbReference>
<dbReference type="InterPro" id="IPR004680">
    <property type="entry name" value="Cit_transptr-like_dom"/>
</dbReference>
<feature type="transmembrane region" description="Helical" evidence="7">
    <location>
        <begin position="59"/>
        <end position="79"/>
    </location>
</feature>
<evidence type="ECO:0000256" key="1">
    <source>
        <dbReference type="ARBA" id="ARBA00004141"/>
    </source>
</evidence>
<proteinExistence type="predicted"/>
<protein>
    <submittedName>
        <fullName evidence="9">Transporter, divalent anion:Na+ symporter (DASS) family</fullName>
    </submittedName>
</protein>
<dbReference type="Pfam" id="PF03600">
    <property type="entry name" value="CitMHS"/>
    <property type="match status" value="1"/>
</dbReference>
<name>A0A2X1AAQ2_BREDI</name>
<dbReference type="AlphaFoldDB" id="A0A2X1AAQ2"/>
<evidence type="ECO:0000313" key="10">
    <source>
        <dbReference type="Proteomes" id="UP000250358"/>
    </source>
</evidence>
<evidence type="ECO:0000256" key="6">
    <source>
        <dbReference type="ARBA" id="ARBA00023136"/>
    </source>
</evidence>
<dbReference type="Proteomes" id="UP000250358">
    <property type="component" value="Unassembled WGS sequence"/>
</dbReference>